<keyword evidence="2" id="KW-1185">Reference proteome</keyword>
<proteinExistence type="predicted"/>
<organism evidence="1 2">
    <name type="scientific">Dreissena polymorpha</name>
    <name type="common">Zebra mussel</name>
    <name type="synonym">Mytilus polymorpha</name>
    <dbReference type="NCBI Taxonomy" id="45954"/>
    <lineage>
        <taxon>Eukaryota</taxon>
        <taxon>Metazoa</taxon>
        <taxon>Spiralia</taxon>
        <taxon>Lophotrochozoa</taxon>
        <taxon>Mollusca</taxon>
        <taxon>Bivalvia</taxon>
        <taxon>Autobranchia</taxon>
        <taxon>Heteroconchia</taxon>
        <taxon>Euheterodonta</taxon>
        <taxon>Imparidentia</taxon>
        <taxon>Neoheterodontei</taxon>
        <taxon>Myida</taxon>
        <taxon>Dreissenoidea</taxon>
        <taxon>Dreissenidae</taxon>
        <taxon>Dreissena</taxon>
    </lineage>
</organism>
<evidence type="ECO:0000313" key="2">
    <source>
        <dbReference type="Proteomes" id="UP000828390"/>
    </source>
</evidence>
<accession>A0A9D4J5N2</accession>
<gene>
    <name evidence="1" type="ORF">DPMN_154377</name>
</gene>
<dbReference type="EMBL" id="JAIWYP010000007">
    <property type="protein sequence ID" value="KAH3800736.1"/>
    <property type="molecule type" value="Genomic_DNA"/>
</dbReference>
<name>A0A9D4J5N2_DREPO</name>
<dbReference type="AlphaFoldDB" id="A0A9D4J5N2"/>
<sequence length="71" mass="8754">MDSHRQVQMFNRQAHMYKQMFRRQAQVYNLMFYLQVQMYNPMFNRQLRASSFPNERILLVEPTDMMTDDKG</sequence>
<comment type="caution">
    <text evidence="1">The sequence shown here is derived from an EMBL/GenBank/DDBJ whole genome shotgun (WGS) entry which is preliminary data.</text>
</comment>
<evidence type="ECO:0000313" key="1">
    <source>
        <dbReference type="EMBL" id="KAH3800736.1"/>
    </source>
</evidence>
<protein>
    <submittedName>
        <fullName evidence="1">Uncharacterized protein</fullName>
    </submittedName>
</protein>
<reference evidence="1" key="1">
    <citation type="journal article" date="2019" name="bioRxiv">
        <title>The Genome of the Zebra Mussel, Dreissena polymorpha: A Resource for Invasive Species Research.</title>
        <authorList>
            <person name="McCartney M.A."/>
            <person name="Auch B."/>
            <person name="Kono T."/>
            <person name="Mallez S."/>
            <person name="Zhang Y."/>
            <person name="Obille A."/>
            <person name="Becker A."/>
            <person name="Abrahante J.E."/>
            <person name="Garbe J."/>
            <person name="Badalamenti J.P."/>
            <person name="Herman A."/>
            <person name="Mangelson H."/>
            <person name="Liachko I."/>
            <person name="Sullivan S."/>
            <person name="Sone E.D."/>
            <person name="Koren S."/>
            <person name="Silverstein K.A.T."/>
            <person name="Beckman K.B."/>
            <person name="Gohl D.M."/>
        </authorList>
    </citation>
    <scope>NUCLEOTIDE SEQUENCE</scope>
    <source>
        <strain evidence="1">Duluth1</strain>
        <tissue evidence="1">Whole animal</tissue>
    </source>
</reference>
<reference evidence="1" key="2">
    <citation type="submission" date="2020-11" db="EMBL/GenBank/DDBJ databases">
        <authorList>
            <person name="McCartney M.A."/>
            <person name="Auch B."/>
            <person name="Kono T."/>
            <person name="Mallez S."/>
            <person name="Becker A."/>
            <person name="Gohl D.M."/>
            <person name="Silverstein K.A.T."/>
            <person name="Koren S."/>
            <person name="Bechman K.B."/>
            <person name="Herman A."/>
            <person name="Abrahante J.E."/>
            <person name="Garbe J."/>
        </authorList>
    </citation>
    <scope>NUCLEOTIDE SEQUENCE</scope>
    <source>
        <strain evidence="1">Duluth1</strain>
        <tissue evidence="1">Whole animal</tissue>
    </source>
</reference>
<dbReference type="Proteomes" id="UP000828390">
    <property type="component" value="Unassembled WGS sequence"/>
</dbReference>